<sequence>MTKPLKARPTVYKGIRMRSRLEAGFAAWLDETHFDWEYEPCAFATEDGQYLPDFRLRNVFVAWMEKPATVYIEVKPTSFEMVWTRAFGTWQTSSDDAPARNAAKLACAARIIGQSEPTSLLFLAKQNEPLTWIADVADAIDIGQEYGASPLSLIWRPGDRRGFAYVPFGGGPWAKDYWRTTHAAPALSSRTSRARALLSRPSRHDEAIAAMKQELEALWPIDSEENRERYFDLFEKLVNVGKERRRELLAGSEFEGEA</sequence>
<dbReference type="AlphaFoldDB" id="A0A6L9QAK7"/>
<dbReference type="Proteomes" id="UP000475532">
    <property type="component" value="Unassembled WGS sequence"/>
</dbReference>
<evidence type="ECO:0000313" key="1">
    <source>
        <dbReference type="EMBL" id="NEA21577.1"/>
    </source>
</evidence>
<accession>A0A6L9QAK7</accession>
<dbReference type="EMBL" id="JAAGLI010000213">
    <property type="protein sequence ID" value="NEA22537.1"/>
    <property type="molecule type" value="Genomic_DNA"/>
</dbReference>
<evidence type="ECO:0000313" key="3">
    <source>
        <dbReference type="Proteomes" id="UP000475532"/>
    </source>
</evidence>
<protein>
    <submittedName>
        <fullName evidence="2">Uncharacterized protein</fullName>
    </submittedName>
</protein>
<dbReference type="Gene3D" id="3.40.91.30">
    <property type="match status" value="1"/>
</dbReference>
<reference evidence="2 3" key="1">
    <citation type="submission" date="2020-01" db="EMBL/GenBank/DDBJ databases">
        <title>Insect and environment-associated Actinomycetes.</title>
        <authorList>
            <person name="Currrie C."/>
            <person name="Chevrette M."/>
            <person name="Carlson C."/>
            <person name="Stubbendieck R."/>
            <person name="Wendt-Pienkowski E."/>
        </authorList>
    </citation>
    <scope>NUCLEOTIDE SEQUENCE [LARGE SCALE GENOMIC DNA]</scope>
    <source>
        <strain evidence="2 3">SID10258</strain>
    </source>
</reference>
<gene>
    <name evidence="1" type="ORF">G3I70_03555</name>
    <name evidence="2" type="ORF">G3I70_08545</name>
</gene>
<dbReference type="EMBL" id="JAAGLI010000093">
    <property type="protein sequence ID" value="NEA21577.1"/>
    <property type="molecule type" value="Genomic_DNA"/>
</dbReference>
<organism evidence="2 3">
    <name type="scientific">Actinomadura bangladeshensis</name>
    <dbReference type="NCBI Taxonomy" id="453573"/>
    <lineage>
        <taxon>Bacteria</taxon>
        <taxon>Bacillati</taxon>
        <taxon>Actinomycetota</taxon>
        <taxon>Actinomycetes</taxon>
        <taxon>Streptosporangiales</taxon>
        <taxon>Thermomonosporaceae</taxon>
        <taxon>Actinomadura</taxon>
    </lineage>
</organism>
<comment type="caution">
    <text evidence="2">The sequence shown here is derived from an EMBL/GenBank/DDBJ whole genome shotgun (WGS) entry which is preliminary data.</text>
</comment>
<dbReference type="RefSeq" id="WP_163053203.1">
    <property type="nucleotide sequence ID" value="NZ_JAAGLI010000093.1"/>
</dbReference>
<evidence type="ECO:0000313" key="2">
    <source>
        <dbReference type="EMBL" id="NEA22537.1"/>
    </source>
</evidence>
<proteinExistence type="predicted"/>
<name>A0A6L9QAK7_9ACTN</name>